<gene>
    <name evidence="3" type="ORF">GCM10023329_13050</name>
</gene>
<evidence type="ECO:0000313" key="4">
    <source>
        <dbReference type="Proteomes" id="UP001501147"/>
    </source>
</evidence>
<name>A0ABP8ZWB1_9ACTN</name>
<evidence type="ECO:0000256" key="1">
    <source>
        <dbReference type="SAM" id="MobiDB-lite"/>
    </source>
</evidence>
<reference evidence="4" key="1">
    <citation type="journal article" date="2019" name="Int. J. Syst. Evol. Microbiol.">
        <title>The Global Catalogue of Microorganisms (GCM) 10K type strain sequencing project: providing services to taxonomists for standard genome sequencing and annotation.</title>
        <authorList>
            <consortium name="The Broad Institute Genomics Platform"/>
            <consortium name="The Broad Institute Genome Sequencing Center for Infectious Disease"/>
            <person name="Wu L."/>
            <person name="Ma J."/>
        </authorList>
    </citation>
    <scope>NUCLEOTIDE SEQUENCE [LARGE SCALE GENOMIC DNA]</scope>
    <source>
        <strain evidence="4">JCM 18324</strain>
    </source>
</reference>
<dbReference type="RefSeq" id="WP_345610499.1">
    <property type="nucleotide sequence ID" value="NZ_BAABJV010000002.1"/>
</dbReference>
<accession>A0ABP8ZWB1</accession>
<evidence type="ECO:0000313" key="3">
    <source>
        <dbReference type="EMBL" id="GAA4767896.1"/>
    </source>
</evidence>
<feature type="signal peptide" evidence="2">
    <location>
        <begin position="1"/>
        <end position="22"/>
    </location>
</feature>
<evidence type="ECO:0008006" key="5">
    <source>
        <dbReference type="Google" id="ProtNLM"/>
    </source>
</evidence>
<proteinExistence type="predicted"/>
<feature type="region of interest" description="Disordered" evidence="1">
    <location>
        <begin position="63"/>
        <end position="83"/>
    </location>
</feature>
<dbReference type="Proteomes" id="UP001501147">
    <property type="component" value="Unassembled WGS sequence"/>
</dbReference>
<keyword evidence="2" id="KW-0732">Signal</keyword>
<dbReference type="PROSITE" id="PS51257">
    <property type="entry name" value="PROKAR_LIPOPROTEIN"/>
    <property type="match status" value="1"/>
</dbReference>
<keyword evidence="4" id="KW-1185">Reference proteome</keyword>
<evidence type="ECO:0000256" key="2">
    <source>
        <dbReference type="SAM" id="SignalP"/>
    </source>
</evidence>
<comment type="caution">
    <text evidence="3">The sequence shown here is derived from an EMBL/GenBank/DDBJ whole genome shotgun (WGS) entry which is preliminary data.</text>
</comment>
<organism evidence="3 4">
    <name type="scientific">Streptomyces sanyensis</name>
    <dbReference type="NCBI Taxonomy" id="568869"/>
    <lineage>
        <taxon>Bacteria</taxon>
        <taxon>Bacillati</taxon>
        <taxon>Actinomycetota</taxon>
        <taxon>Actinomycetes</taxon>
        <taxon>Kitasatosporales</taxon>
        <taxon>Streptomycetaceae</taxon>
        <taxon>Streptomyces</taxon>
    </lineage>
</organism>
<feature type="chain" id="PRO_5047201892" description="Lipoprotein" evidence="2">
    <location>
        <begin position="23"/>
        <end position="231"/>
    </location>
</feature>
<sequence>MSVRVRRGATALLALSVLCLTAACGGGGEEGRPAADAPAASAEPLTAERMAAAVLVLGDLPSGWAKTSAPTSEEPPPRAAEPECQPLADMLGSRVGGAEAGGSADFQQDGGRAELTQQVFTFPGSGAADRVAAIGEAVEACPTVNVTVEGSEVPVKIARTDVPKIGQSSQSFSMTLAFAPGAEVTADLVVAQEGTGFTRVAFVNDGGAEAGKTRADLVTRVGDRFVEGVRG</sequence>
<protein>
    <recommendedName>
        <fullName evidence="5">Lipoprotein</fullName>
    </recommendedName>
</protein>
<dbReference type="EMBL" id="BAABJV010000002">
    <property type="protein sequence ID" value="GAA4767896.1"/>
    <property type="molecule type" value="Genomic_DNA"/>
</dbReference>